<evidence type="ECO:0000313" key="2">
    <source>
        <dbReference type="Proteomes" id="UP000000366"/>
    </source>
</evidence>
<accession>A2SHV1</accession>
<proteinExistence type="predicted"/>
<dbReference type="EMBL" id="CP000555">
    <property type="protein sequence ID" value="ABM95140.1"/>
    <property type="molecule type" value="Genomic_DNA"/>
</dbReference>
<keyword evidence="2" id="KW-1185">Reference proteome</keyword>
<evidence type="ECO:0000313" key="1">
    <source>
        <dbReference type="EMBL" id="ABM95140.1"/>
    </source>
</evidence>
<name>A2SHV1_METPP</name>
<gene>
    <name evidence="1" type="ordered locus">Mpe_A2184</name>
</gene>
<dbReference type="HOGENOM" id="CLU_1123848_0_0_4"/>
<dbReference type="eggNOG" id="ENOG5032R95">
    <property type="taxonomic scope" value="Bacteria"/>
</dbReference>
<reference evidence="1 2" key="1">
    <citation type="journal article" date="2007" name="J. Bacteriol.">
        <title>Whole-genome analysis of the methyl tert-butyl ether-degrading beta-proteobacterium Methylibium petroleiphilum PM1.</title>
        <authorList>
            <person name="Kane S.R."/>
            <person name="Chakicherla A.Y."/>
            <person name="Chain P.S.G."/>
            <person name="Schmidt R."/>
            <person name="Shin M.W."/>
            <person name="Legler T.C."/>
            <person name="Scow K.M."/>
            <person name="Larimer F.W."/>
            <person name="Lucas S.M."/>
            <person name="Richardson P.M."/>
            <person name="Hristova K.R."/>
        </authorList>
    </citation>
    <scope>NUCLEOTIDE SEQUENCE [LARGE SCALE GENOMIC DNA]</scope>
    <source>
        <strain evidence="2">ATCC BAA-1232 / LMG 22953 / PM1</strain>
    </source>
</reference>
<protein>
    <submittedName>
        <fullName evidence="1">Uncharacterized protein</fullName>
    </submittedName>
</protein>
<dbReference type="AlphaFoldDB" id="A2SHV1"/>
<sequence length="255" mass="28207">MREAMRDFAASTLWRISAFERVRAETGTSGFMRLAGGPTLLPSTLMADLRQIEEDLQEGDILEVIAACIRHREPALLCLQHEQLVWPITVFPDERLYHSPRDMTGASAEGLAELRVLTVEPPGVRPPGHWMHERVGQADCYRPLAPLLWTMALNGPRRTLLSEIGGTAAYRVVDRSAIENLNAPGALGSAIERLRKESVSMRDVARFPGMNVERAARLLNALYLTSSLMVTRTNPAARSEPGLLRGLFGSGKARR</sequence>
<dbReference type="Proteomes" id="UP000000366">
    <property type="component" value="Chromosome"/>
</dbReference>
<organism evidence="1 2">
    <name type="scientific">Methylibium petroleiphilum (strain ATCC BAA-1232 / LMG 22953 / PM1)</name>
    <dbReference type="NCBI Taxonomy" id="420662"/>
    <lineage>
        <taxon>Bacteria</taxon>
        <taxon>Pseudomonadati</taxon>
        <taxon>Pseudomonadota</taxon>
        <taxon>Betaproteobacteria</taxon>
        <taxon>Burkholderiales</taxon>
        <taxon>Sphaerotilaceae</taxon>
        <taxon>Methylibium</taxon>
    </lineage>
</organism>
<dbReference type="STRING" id="420662.Mpe_A2184"/>
<dbReference type="KEGG" id="mpt:Mpe_A2184"/>